<evidence type="ECO:0000256" key="1">
    <source>
        <dbReference type="SAM" id="MobiDB-lite"/>
    </source>
</evidence>
<proteinExistence type="predicted"/>
<comment type="caution">
    <text evidence="2">The sequence shown here is derived from an EMBL/GenBank/DDBJ whole genome shotgun (WGS) entry which is preliminary data.</text>
</comment>
<accession>A0A1V9FVG8</accession>
<organism evidence="2 3">
    <name type="scientific">Niastella populi</name>
    <dbReference type="NCBI Taxonomy" id="550983"/>
    <lineage>
        <taxon>Bacteria</taxon>
        <taxon>Pseudomonadati</taxon>
        <taxon>Bacteroidota</taxon>
        <taxon>Chitinophagia</taxon>
        <taxon>Chitinophagales</taxon>
        <taxon>Chitinophagaceae</taxon>
        <taxon>Niastella</taxon>
    </lineage>
</organism>
<dbReference type="EMBL" id="LWBP01000123">
    <property type="protein sequence ID" value="OQP62246.1"/>
    <property type="molecule type" value="Genomic_DNA"/>
</dbReference>
<name>A0A1V9FVG8_9BACT</name>
<feature type="region of interest" description="Disordered" evidence="1">
    <location>
        <begin position="1"/>
        <end position="66"/>
    </location>
</feature>
<evidence type="ECO:0000313" key="2">
    <source>
        <dbReference type="EMBL" id="OQP62246.1"/>
    </source>
</evidence>
<sequence length="66" mass="7192">MENKNKTAGKDQQTTPLPDKNKQGVDKAPGGDKPVEGKLTEPDLKGKKVDRDSGDPKDEPMEDTDQ</sequence>
<protein>
    <submittedName>
        <fullName evidence="2">Uncharacterized protein</fullName>
    </submittedName>
</protein>
<keyword evidence="3" id="KW-1185">Reference proteome</keyword>
<dbReference type="Proteomes" id="UP000192276">
    <property type="component" value="Unassembled WGS sequence"/>
</dbReference>
<reference evidence="3" key="1">
    <citation type="submission" date="2016-04" db="EMBL/GenBank/DDBJ databases">
        <authorList>
            <person name="Chen L."/>
            <person name="Zhuang W."/>
            <person name="Wang G."/>
        </authorList>
    </citation>
    <scope>NUCLEOTIDE SEQUENCE [LARGE SCALE GENOMIC DNA]</scope>
    <source>
        <strain evidence="3">208</strain>
    </source>
</reference>
<dbReference type="RefSeq" id="WP_081164036.1">
    <property type="nucleotide sequence ID" value="NZ_LWBP01000123.1"/>
</dbReference>
<evidence type="ECO:0000313" key="3">
    <source>
        <dbReference type="Proteomes" id="UP000192276"/>
    </source>
</evidence>
<dbReference type="AlphaFoldDB" id="A0A1V9FVG8"/>
<feature type="compositionally biased region" description="Basic and acidic residues" evidence="1">
    <location>
        <begin position="19"/>
        <end position="59"/>
    </location>
</feature>
<gene>
    <name evidence="2" type="ORF">A4R26_18405</name>
</gene>